<keyword evidence="7" id="KW-1185">Reference proteome</keyword>
<feature type="region of interest" description="Disordered" evidence="5">
    <location>
        <begin position="186"/>
        <end position="206"/>
    </location>
</feature>
<dbReference type="GO" id="GO:0006508">
    <property type="term" value="P:proteolysis"/>
    <property type="evidence" value="ECO:0007669"/>
    <property type="project" value="UniProtKB-KW"/>
</dbReference>
<dbReference type="AlphaFoldDB" id="A0ABD3Q8Y5"/>
<dbReference type="EMBL" id="JABMIG020000062">
    <property type="protein sequence ID" value="KAL3796573.1"/>
    <property type="molecule type" value="Genomic_DNA"/>
</dbReference>
<dbReference type="Pfam" id="PF03575">
    <property type="entry name" value="Peptidase_S51"/>
    <property type="match status" value="1"/>
</dbReference>
<comment type="caution">
    <text evidence="6">The sequence shown here is derived from an EMBL/GenBank/DDBJ whole genome shotgun (WGS) entry which is preliminary data.</text>
</comment>
<evidence type="ECO:0000256" key="1">
    <source>
        <dbReference type="ARBA" id="ARBA00006534"/>
    </source>
</evidence>
<comment type="similarity">
    <text evidence="1">Belongs to the peptidase S51 family.</text>
</comment>
<dbReference type="GO" id="GO:0008236">
    <property type="term" value="F:serine-type peptidase activity"/>
    <property type="evidence" value="ECO:0007669"/>
    <property type="project" value="UniProtKB-KW"/>
</dbReference>
<evidence type="ECO:0000256" key="2">
    <source>
        <dbReference type="ARBA" id="ARBA00022670"/>
    </source>
</evidence>
<feature type="region of interest" description="Disordered" evidence="5">
    <location>
        <begin position="1"/>
        <end position="26"/>
    </location>
</feature>
<evidence type="ECO:0000313" key="7">
    <source>
        <dbReference type="Proteomes" id="UP001516023"/>
    </source>
</evidence>
<evidence type="ECO:0000256" key="4">
    <source>
        <dbReference type="ARBA" id="ARBA00022825"/>
    </source>
</evidence>
<protein>
    <submittedName>
        <fullName evidence="6">Uncharacterized protein</fullName>
    </submittedName>
</protein>
<dbReference type="PANTHER" id="PTHR20842:SF0">
    <property type="entry name" value="ALPHA-ASPARTYL DIPEPTIDASE"/>
    <property type="match status" value="1"/>
</dbReference>
<sequence length="412" mass="45326">MPSCSATQPASVGGVVAPSKTPPSPLTVDFTARAPSYHHHPTSPSKGIVTDELSATHHLWATHALLFSSWTDGVAPNPNVRSFLKYCLLRKMLGDELSRHETELTSSAEFSPCCGPDVDALNNVEYVDTLIHRGQRLLGKFGLTSNEDECNEWSKEVLGYLCREAKEDSLDLRFLYIPTAMYALNPQSSNTPGKQRQRARADGKKRRDQISNLLNQLFHGVDAAESAKINVCAITLDLDDGSLKQPVGFRNPGFIPEDDKIALCEWNPHLIYVEGGNTFWLQHCIEKGHYSTLIKEACTGPNGSVYCGKSAGAIVAGKSMETATWKGWDDPSVVPGRESYDQWIGCPGFGFVSDESFFPHYSSEWLDLVKEKTASGPLSETTTCLHEDNVCCVVGELRERFVLGSNFDVESC</sequence>
<gene>
    <name evidence="6" type="ORF">HJC23_009704</name>
</gene>
<keyword evidence="3" id="KW-0378">Hydrolase</keyword>
<dbReference type="InterPro" id="IPR029062">
    <property type="entry name" value="Class_I_gatase-like"/>
</dbReference>
<dbReference type="Proteomes" id="UP001516023">
    <property type="component" value="Unassembled WGS sequence"/>
</dbReference>
<accession>A0ABD3Q8Y5</accession>
<proteinExistence type="inferred from homology"/>
<evidence type="ECO:0000256" key="5">
    <source>
        <dbReference type="SAM" id="MobiDB-lite"/>
    </source>
</evidence>
<evidence type="ECO:0000313" key="6">
    <source>
        <dbReference type="EMBL" id="KAL3796573.1"/>
    </source>
</evidence>
<organism evidence="6 7">
    <name type="scientific">Cyclotella cryptica</name>
    <dbReference type="NCBI Taxonomy" id="29204"/>
    <lineage>
        <taxon>Eukaryota</taxon>
        <taxon>Sar</taxon>
        <taxon>Stramenopiles</taxon>
        <taxon>Ochrophyta</taxon>
        <taxon>Bacillariophyta</taxon>
        <taxon>Coscinodiscophyceae</taxon>
        <taxon>Thalassiosirophycidae</taxon>
        <taxon>Stephanodiscales</taxon>
        <taxon>Stephanodiscaceae</taxon>
        <taxon>Cyclotella</taxon>
    </lineage>
</organism>
<dbReference type="PANTHER" id="PTHR20842">
    <property type="entry name" value="PROTEASE S51 ALPHA-ASPARTYL DIPEPTIDASE"/>
    <property type="match status" value="1"/>
</dbReference>
<feature type="compositionally biased region" description="Polar residues" evidence="5">
    <location>
        <begin position="1"/>
        <end position="10"/>
    </location>
</feature>
<name>A0ABD3Q8Y5_9STRA</name>
<evidence type="ECO:0000256" key="3">
    <source>
        <dbReference type="ARBA" id="ARBA00022801"/>
    </source>
</evidence>
<keyword evidence="2" id="KW-0645">Protease</keyword>
<keyword evidence="4" id="KW-0720">Serine protease</keyword>
<dbReference type="Gene3D" id="3.40.50.880">
    <property type="match status" value="1"/>
</dbReference>
<reference evidence="6 7" key="1">
    <citation type="journal article" date="2020" name="G3 (Bethesda)">
        <title>Improved Reference Genome for Cyclotella cryptica CCMP332, a Model for Cell Wall Morphogenesis, Salinity Adaptation, and Lipid Production in Diatoms (Bacillariophyta).</title>
        <authorList>
            <person name="Roberts W.R."/>
            <person name="Downey K.M."/>
            <person name="Ruck E.C."/>
            <person name="Traller J.C."/>
            <person name="Alverson A.J."/>
        </authorList>
    </citation>
    <scope>NUCLEOTIDE SEQUENCE [LARGE SCALE GENOMIC DNA]</scope>
    <source>
        <strain evidence="6 7">CCMP332</strain>
    </source>
</reference>
<feature type="compositionally biased region" description="Basic residues" evidence="5">
    <location>
        <begin position="195"/>
        <end position="206"/>
    </location>
</feature>
<dbReference type="InterPro" id="IPR005320">
    <property type="entry name" value="Peptidase_S51"/>
</dbReference>